<accession>D7FPP4</accession>
<organism evidence="1 2">
    <name type="scientific">Ectocarpus siliculosus</name>
    <name type="common">Brown alga</name>
    <name type="synonym">Conferva siliculosa</name>
    <dbReference type="NCBI Taxonomy" id="2880"/>
    <lineage>
        <taxon>Eukaryota</taxon>
        <taxon>Sar</taxon>
        <taxon>Stramenopiles</taxon>
        <taxon>Ochrophyta</taxon>
        <taxon>PX clade</taxon>
        <taxon>Phaeophyceae</taxon>
        <taxon>Ectocarpales</taxon>
        <taxon>Ectocarpaceae</taxon>
        <taxon>Ectocarpus</taxon>
    </lineage>
</organism>
<dbReference type="OrthoDB" id="10325648at2759"/>
<sequence length="266" mass="28237">MECGTGSNCWDVVVSEPYGICDGTYIGEGDRESLATLLGPSLFLDTCFEPEEDCGGELSALNRRMFMARAFKCPEGETEDCPKEEVWGVYSAITNATTGENRLGFLRAWADGALHPVDVVSQWWTFQYTSLEEEDTSESRDCLNPDCLIQLENVNIECAPGSPNWTRPPSTTPYPSMAPDIDGTIAPIPTSAPVGESESSSEIGSFENADDLNGAQAGLKPPLRFPGLGGGGVWQAVGVVAMTAGWWAVVGSLGVLGGLAVVATDV</sequence>
<evidence type="ECO:0000313" key="2">
    <source>
        <dbReference type="Proteomes" id="UP000002630"/>
    </source>
</evidence>
<dbReference type="EMBL" id="FN649760">
    <property type="protein sequence ID" value="CBJ30501.1"/>
    <property type="molecule type" value="Genomic_DNA"/>
</dbReference>
<reference evidence="1 2" key="1">
    <citation type="journal article" date="2010" name="Nature">
        <title>The Ectocarpus genome and the independent evolution of multicellularity in brown algae.</title>
        <authorList>
            <person name="Cock J.M."/>
            <person name="Sterck L."/>
            <person name="Rouze P."/>
            <person name="Scornet D."/>
            <person name="Allen A.E."/>
            <person name="Amoutzias G."/>
            <person name="Anthouard V."/>
            <person name="Artiguenave F."/>
            <person name="Aury J.M."/>
            <person name="Badger J.H."/>
            <person name="Beszteri B."/>
            <person name="Billiau K."/>
            <person name="Bonnet E."/>
            <person name="Bothwell J.H."/>
            <person name="Bowler C."/>
            <person name="Boyen C."/>
            <person name="Brownlee C."/>
            <person name="Carrano C.J."/>
            <person name="Charrier B."/>
            <person name="Cho G.Y."/>
            <person name="Coelho S.M."/>
            <person name="Collen J."/>
            <person name="Corre E."/>
            <person name="Da Silva C."/>
            <person name="Delage L."/>
            <person name="Delaroque N."/>
            <person name="Dittami S.M."/>
            <person name="Doulbeau S."/>
            <person name="Elias M."/>
            <person name="Farnham G."/>
            <person name="Gachon C.M."/>
            <person name="Gschloessl B."/>
            <person name="Heesch S."/>
            <person name="Jabbari K."/>
            <person name="Jubin C."/>
            <person name="Kawai H."/>
            <person name="Kimura K."/>
            <person name="Kloareg B."/>
            <person name="Kupper F.C."/>
            <person name="Lang D."/>
            <person name="Le Bail A."/>
            <person name="Leblanc C."/>
            <person name="Lerouge P."/>
            <person name="Lohr M."/>
            <person name="Lopez P.J."/>
            <person name="Martens C."/>
            <person name="Maumus F."/>
            <person name="Michel G."/>
            <person name="Miranda-Saavedra D."/>
            <person name="Morales J."/>
            <person name="Moreau H."/>
            <person name="Motomura T."/>
            <person name="Nagasato C."/>
            <person name="Napoli C.A."/>
            <person name="Nelson D.R."/>
            <person name="Nyvall-Collen P."/>
            <person name="Peters A.F."/>
            <person name="Pommier C."/>
            <person name="Potin P."/>
            <person name="Poulain J."/>
            <person name="Quesneville H."/>
            <person name="Read B."/>
            <person name="Rensing S.A."/>
            <person name="Ritter A."/>
            <person name="Rousvoal S."/>
            <person name="Samanta M."/>
            <person name="Samson G."/>
            <person name="Schroeder D.C."/>
            <person name="Segurens B."/>
            <person name="Strittmatter M."/>
            <person name="Tonon T."/>
            <person name="Tregear J.W."/>
            <person name="Valentin K."/>
            <person name="von Dassow P."/>
            <person name="Yamagishi T."/>
            <person name="Van de Peer Y."/>
            <person name="Wincker P."/>
        </authorList>
    </citation>
    <scope>NUCLEOTIDE SEQUENCE [LARGE SCALE GENOMIC DNA]</scope>
    <source>
        <strain evidence="2">Ec32 / CCAP1310/4</strain>
    </source>
</reference>
<name>D7FPP4_ECTSI</name>
<evidence type="ECO:0000313" key="1">
    <source>
        <dbReference type="EMBL" id="CBJ30501.1"/>
    </source>
</evidence>
<keyword evidence="2" id="KW-1185">Reference proteome</keyword>
<dbReference type="AlphaFoldDB" id="D7FPP4"/>
<dbReference type="InParanoid" id="D7FPP4"/>
<proteinExistence type="predicted"/>
<dbReference type="Proteomes" id="UP000002630">
    <property type="component" value="Unassembled WGS sequence"/>
</dbReference>
<protein>
    <submittedName>
        <fullName evidence="1">Uncharacterized protein</fullName>
    </submittedName>
</protein>
<gene>
    <name evidence="1" type="ORF">Esi_0195_0004</name>
</gene>